<evidence type="ECO:0000313" key="2">
    <source>
        <dbReference type="EMBL" id="KAK4223691.1"/>
    </source>
</evidence>
<organism evidence="2 3">
    <name type="scientific">Podospora fimiseda</name>
    <dbReference type="NCBI Taxonomy" id="252190"/>
    <lineage>
        <taxon>Eukaryota</taxon>
        <taxon>Fungi</taxon>
        <taxon>Dikarya</taxon>
        <taxon>Ascomycota</taxon>
        <taxon>Pezizomycotina</taxon>
        <taxon>Sordariomycetes</taxon>
        <taxon>Sordariomycetidae</taxon>
        <taxon>Sordariales</taxon>
        <taxon>Podosporaceae</taxon>
        <taxon>Podospora</taxon>
    </lineage>
</organism>
<accession>A0AAN7BHX5</accession>
<dbReference type="Proteomes" id="UP001301958">
    <property type="component" value="Unassembled WGS sequence"/>
</dbReference>
<evidence type="ECO:0000256" key="1">
    <source>
        <dbReference type="SAM" id="MobiDB-lite"/>
    </source>
</evidence>
<name>A0AAN7BHX5_9PEZI</name>
<keyword evidence="3" id="KW-1185">Reference proteome</keyword>
<dbReference type="EMBL" id="MU865418">
    <property type="protein sequence ID" value="KAK4223691.1"/>
    <property type="molecule type" value="Genomic_DNA"/>
</dbReference>
<reference evidence="2" key="1">
    <citation type="journal article" date="2023" name="Mol. Phylogenet. Evol.">
        <title>Genome-scale phylogeny and comparative genomics of the fungal order Sordariales.</title>
        <authorList>
            <person name="Hensen N."/>
            <person name="Bonometti L."/>
            <person name="Westerberg I."/>
            <person name="Brannstrom I.O."/>
            <person name="Guillou S."/>
            <person name="Cros-Aarteil S."/>
            <person name="Calhoun S."/>
            <person name="Haridas S."/>
            <person name="Kuo A."/>
            <person name="Mondo S."/>
            <person name="Pangilinan J."/>
            <person name="Riley R."/>
            <person name="LaButti K."/>
            <person name="Andreopoulos B."/>
            <person name="Lipzen A."/>
            <person name="Chen C."/>
            <person name="Yan M."/>
            <person name="Daum C."/>
            <person name="Ng V."/>
            <person name="Clum A."/>
            <person name="Steindorff A."/>
            <person name="Ohm R.A."/>
            <person name="Martin F."/>
            <person name="Silar P."/>
            <person name="Natvig D.O."/>
            <person name="Lalanne C."/>
            <person name="Gautier V."/>
            <person name="Ament-Velasquez S.L."/>
            <person name="Kruys A."/>
            <person name="Hutchinson M.I."/>
            <person name="Powell A.J."/>
            <person name="Barry K."/>
            <person name="Miller A.N."/>
            <person name="Grigoriev I.V."/>
            <person name="Debuchy R."/>
            <person name="Gladieux P."/>
            <person name="Hiltunen Thoren M."/>
            <person name="Johannesson H."/>
        </authorList>
    </citation>
    <scope>NUCLEOTIDE SEQUENCE</scope>
    <source>
        <strain evidence="2">CBS 990.96</strain>
    </source>
</reference>
<gene>
    <name evidence="2" type="ORF">QBC38DRAFT_43957</name>
</gene>
<proteinExistence type="predicted"/>
<sequence>MAQPFYPQNIHIATTYSPYPHPQIQVQLPGHITPPPSPDRTQSCSCPHPNPPILPASQPYASIHQDSQGQQFTYVSNLQNSGRIPVAPPNVDPHFPAAHFHNSLGGTGTEPGWDYFFPRQHAKVIVLKVESAPWEGGLGAGQFPFYACHVPHCVTLKELMAGFGAKSTEQSAIHRVYPQGGGNWGHMEEVREDDRRVSRKTAGEMGWCRRDKDGELEVVYLWISRG</sequence>
<feature type="region of interest" description="Disordered" evidence="1">
    <location>
        <begin position="29"/>
        <end position="51"/>
    </location>
</feature>
<comment type="caution">
    <text evidence="2">The sequence shown here is derived from an EMBL/GenBank/DDBJ whole genome shotgun (WGS) entry which is preliminary data.</text>
</comment>
<reference evidence="2" key="2">
    <citation type="submission" date="2023-05" db="EMBL/GenBank/DDBJ databases">
        <authorList>
            <consortium name="Lawrence Berkeley National Laboratory"/>
            <person name="Steindorff A."/>
            <person name="Hensen N."/>
            <person name="Bonometti L."/>
            <person name="Westerberg I."/>
            <person name="Brannstrom I.O."/>
            <person name="Guillou S."/>
            <person name="Cros-Aarteil S."/>
            <person name="Calhoun S."/>
            <person name="Haridas S."/>
            <person name="Kuo A."/>
            <person name="Mondo S."/>
            <person name="Pangilinan J."/>
            <person name="Riley R."/>
            <person name="Labutti K."/>
            <person name="Andreopoulos B."/>
            <person name="Lipzen A."/>
            <person name="Chen C."/>
            <person name="Yanf M."/>
            <person name="Daum C."/>
            <person name="Ng V."/>
            <person name="Clum A."/>
            <person name="Ohm R."/>
            <person name="Martin F."/>
            <person name="Silar P."/>
            <person name="Natvig D."/>
            <person name="Lalanne C."/>
            <person name="Gautier V."/>
            <person name="Ament-Velasquez S.L."/>
            <person name="Kruys A."/>
            <person name="Hutchinson M.I."/>
            <person name="Powell A.J."/>
            <person name="Barry K."/>
            <person name="Miller A.N."/>
            <person name="Grigoriev I.V."/>
            <person name="Debuchy R."/>
            <person name="Gladieux P."/>
            <person name="Thoren M.H."/>
            <person name="Johannesson H."/>
        </authorList>
    </citation>
    <scope>NUCLEOTIDE SEQUENCE</scope>
    <source>
        <strain evidence="2">CBS 990.96</strain>
    </source>
</reference>
<dbReference type="AlphaFoldDB" id="A0AAN7BHX5"/>
<evidence type="ECO:0000313" key="3">
    <source>
        <dbReference type="Proteomes" id="UP001301958"/>
    </source>
</evidence>
<protein>
    <submittedName>
        <fullName evidence="2">Uncharacterized protein</fullName>
    </submittedName>
</protein>